<dbReference type="OrthoDB" id="7732882at2759"/>
<evidence type="ECO:0000259" key="1">
    <source>
        <dbReference type="SMART" id="SM01126"/>
    </source>
</evidence>
<accession>A0A059EZJ3</accession>
<organism evidence="2 3">
    <name type="scientific">Anncaliia algerae PRA339</name>
    <dbReference type="NCBI Taxonomy" id="1288291"/>
    <lineage>
        <taxon>Eukaryota</taxon>
        <taxon>Fungi</taxon>
        <taxon>Fungi incertae sedis</taxon>
        <taxon>Microsporidia</taxon>
        <taxon>Tubulinosematoidea</taxon>
        <taxon>Tubulinosematidae</taxon>
        <taxon>Anncaliia</taxon>
    </lineage>
</organism>
<dbReference type="NCBIfam" id="NF033547">
    <property type="entry name" value="transpos_IS1595"/>
    <property type="match status" value="1"/>
</dbReference>
<gene>
    <name evidence="2" type="ORF">H312_02316</name>
</gene>
<dbReference type="VEuPathDB" id="MicrosporidiaDB:H312_02316"/>
<dbReference type="Pfam" id="PF12762">
    <property type="entry name" value="DDE_Tnp_IS1595"/>
    <property type="match status" value="1"/>
</dbReference>
<reference evidence="3" key="1">
    <citation type="submission" date="2013-02" db="EMBL/GenBank/DDBJ databases">
        <authorList>
            <consortium name="The Broad Institute Genome Sequencing Platform"/>
            <person name="Cuomo C."/>
            <person name="Becnel J."/>
            <person name="Sanscrainte N."/>
            <person name="Walker B."/>
            <person name="Young S.K."/>
            <person name="Zeng Q."/>
            <person name="Gargeya S."/>
            <person name="Fitzgerald M."/>
            <person name="Haas B."/>
            <person name="Abouelleil A."/>
            <person name="Alvarado L."/>
            <person name="Arachchi H.M."/>
            <person name="Berlin A.M."/>
            <person name="Chapman S.B."/>
            <person name="Dewar J."/>
            <person name="Goldberg J."/>
            <person name="Griggs A."/>
            <person name="Gujja S."/>
            <person name="Hansen M."/>
            <person name="Howarth C."/>
            <person name="Imamovic A."/>
            <person name="Larimer J."/>
            <person name="McCowan C."/>
            <person name="Murphy C."/>
            <person name="Neiman D."/>
            <person name="Pearson M."/>
            <person name="Priest M."/>
            <person name="Roberts A."/>
            <person name="Saif S."/>
            <person name="Shea T."/>
            <person name="Sisk P."/>
            <person name="Sykes S."/>
            <person name="Wortman J."/>
            <person name="Nusbaum C."/>
            <person name="Birren B."/>
        </authorList>
    </citation>
    <scope>NUCLEOTIDE SEQUENCE [LARGE SCALE GENOMIC DNA]</scope>
    <source>
        <strain evidence="3">PRA339</strain>
    </source>
</reference>
<dbReference type="InterPro" id="IPR053164">
    <property type="entry name" value="IS1016-like_transposase"/>
</dbReference>
<dbReference type="PANTHER" id="PTHR47163">
    <property type="entry name" value="DDE_TNP_IS1595 DOMAIN-CONTAINING PROTEIN"/>
    <property type="match status" value="1"/>
</dbReference>
<keyword evidence="3" id="KW-1185">Reference proteome</keyword>
<name>A0A059EZJ3_9MICR</name>
<protein>
    <recommendedName>
        <fullName evidence="1">ISXO2-like transposase domain-containing protein</fullName>
    </recommendedName>
</protein>
<dbReference type="AlphaFoldDB" id="A0A059EZJ3"/>
<sequence length="294" mass="34370">MNITHRELVGKTVNLAETIKWLQEIEVIPVLKNCIKCLGGHMRLIEYKNTFRWKCKACSTAASIFKDTIFFNSKLDLTRLLDLAYYWSQDLNQQKVMHELKFSGHKTISKWYNKLQKLSYIILKENSRGRIGGPGHVIEIDESKFSKRKYNVGRIPRSPWVVGGIDINTRECFFVEVIKRDSDTLKTVILENVLPGSLIVTDEWRGYWGLEDLGYFHVTVNHSQNFICPITGANTQLIENTWSCMKRKIRSRYIKKNNDVTLIFAEYLFKKKYNNNSFITILKNLLNSSQRINF</sequence>
<feature type="domain" description="ISXO2-like transposase" evidence="1">
    <location>
        <begin position="130"/>
        <end position="257"/>
    </location>
</feature>
<dbReference type="HOGENOM" id="CLU_044348_0_0_1"/>
<proteinExistence type="predicted"/>
<dbReference type="InterPro" id="IPR024445">
    <property type="entry name" value="Tnp_ISXO2-like"/>
</dbReference>
<dbReference type="Proteomes" id="UP000030655">
    <property type="component" value="Unassembled WGS sequence"/>
</dbReference>
<reference evidence="2 3" key="2">
    <citation type="submission" date="2014-03" db="EMBL/GenBank/DDBJ databases">
        <title>The Genome Sequence of Anncaliia algerae insect isolate PRA339.</title>
        <authorList>
            <consortium name="The Broad Institute Genome Sequencing Platform"/>
            <consortium name="The Broad Institute Genome Sequencing Center for Infectious Disease"/>
            <person name="Cuomo C."/>
            <person name="Becnel J."/>
            <person name="Sanscrainte N."/>
            <person name="Walker B."/>
            <person name="Young S.K."/>
            <person name="Zeng Q."/>
            <person name="Gargeya S."/>
            <person name="Fitzgerald M."/>
            <person name="Haas B."/>
            <person name="Abouelleil A."/>
            <person name="Alvarado L."/>
            <person name="Arachchi H.M."/>
            <person name="Berlin A.M."/>
            <person name="Chapman S.B."/>
            <person name="Dewar J."/>
            <person name="Goldberg J."/>
            <person name="Griggs A."/>
            <person name="Gujja S."/>
            <person name="Hansen M."/>
            <person name="Howarth C."/>
            <person name="Imamovic A."/>
            <person name="Larimer J."/>
            <person name="McCowan C."/>
            <person name="Murphy C."/>
            <person name="Neiman D."/>
            <person name="Pearson M."/>
            <person name="Priest M."/>
            <person name="Roberts A."/>
            <person name="Saif S."/>
            <person name="Shea T."/>
            <person name="Sisk P."/>
            <person name="Sykes S."/>
            <person name="Wortman J."/>
            <person name="Nusbaum C."/>
            <person name="Birren B."/>
        </authorList>
    </citation>
    <scope>NUCLEOTIDE SEQUENCE [LARGE SCALE GENOMIC DNA]</scope>
    <source>
        <strain evidence="2 3">PRA339</strain>
    </source>
</reference>
<evidence type="ECO:0000313" key="2">
    <source>
        <dbReference type="EMBL" id="KCZ80287.1"/>
    </source>
</evidence>
<evidence type="ECO:0000313" key="3">
    <source>
        <dbReference type="Proteomes" id="UP000030655"/>
    </source>
</evidence>
<dbReference type="SMART" id="SM01126">
    <property type="entry name" value="DDE_Tnp_IS1595"/>
    <property type="match status" value="1"/>
</dbReference>
<dbReference type="PANTHER" id="PTHR47163:SF2">
    <property type="entry name" value="SI:DKEY-17M8.2"/>
    <property type="match status" value="1"/>
</dbReference>
<dbReference type="EMBL" id="KK365190">
    <property type="protein sequence ID" value="KCZ80287.1"/>
    <property type="molecule type" value="Genomic_DNA"/>
</dbReference>